<dbReference type="Gene3D" id="2.60.40.10">
    <property type="entry name" value="Immunoglobulins"/>
    <property type="match status" value="6"/>
</dbReference>
<organism evidence="12 13">
    <name type="scientific">Denticeps clupeoides</name>
    <name type="common">denticle herring</name>
    <dbReference type="NCBI Taxonomy" id="299321"/>
    <lineage>
        <taxon>Eukaryota</taxon>
        <taxon>Metazoa</taxon>
        <taxon>Chordata</taxon>
        <taxon>Craniata</taxon>
        <taxon>Vertebrata</taxon>
        <taxon>Euteleostomi</taxon>
        <taxon>Actinopterygii</taxon>
        <taxon>Neopterygii</taxon>
        <taxon>Teleostei</taxon>
        <taxon>Clupei</taxon>
        <taxon>Clupeiformes</taxon>
        <taxon>Denticipitoidei</taxon>
        <taxon>Denticipitidae</taxon>
        <taxon>Denticeps</taxon>
    </lineage>
</organism>
<dbReference type="SUPFAM" id="SSF49265">
    <property type="entry name" value="Fibronectin type III"/>
    <property type="match status" value="3"/>
</dbReference>
<dbReference type="PANTHER" id="PTHR48423:SF1">
    <property type="entry name" value="INTERLEUKIN-27 RECEPTOR SUBUNIT ALPHA"/>
    <property type="match status" value="1"/>
</dbReference>
<evidence type="ECO:0000256" key="4">
    <source>
        <dbReference type="ARBA" id="ARBA00022729"/>
    </source>
</evidence>
<keyword evidence="5" id="KW-0677">Repeat</keyword>
<feature type="chain" id="PRO_5044191123" description="Fibronectin type-III domain-containing protein" evidence="10">
    <location>
        <begin position="20"/>
        <end position="871"/>
    </location>
</feature>
<evidence type="ECO:0000256" key="1">
    <source>
        <dbReference type="ARBA" id="ARBA00004479"/>
    </source>
</evidence>
<dbReference type="Ensembl" id="ENSDCDT00010014855.1">
    <property type="protein sequence ID" value="ENSDCDP00010014087.1"/>
    <property type="gene ID" value="ENSDCDG00010006467.1"/>
</dbReference>
<feature type="signal peptide" evidence="10">
    <location>
        <begin position="1"/>
        <end position="19"/>
    </location>
</feature>
<dbReference type="PANTHER" id="PTHR48423">
    <property type="entry name" value="INTERLEUKIN-27 RECEPTOR SUBUNIT ALPHA"/>
    <property type="match status" value="1"/>
</dbReference>
<dbReference type="Pfam" id="PF00041">
    <property type="entry name" value="fn3"/>
    <property type="match status" value="1"/>
</dbReference>
<proteinExistence type="inferred from homology"/>
<dbReference type="GO" id="GO:0005886">
    <property type="term" value="C:plasma membrane"/>
    <property type="evidence" value="ECO:0007669"/>
    <property type="project" value="UniProtKB-ARBA"/>
</dbReference>
<dbReference type="InterPro" id="IPR036116">
    <property type="entry name" value="FN3_sf"/>
</dbReference>
<keyword evidence="13" id="KW-1185">Reference proteome</keyword>
<dbReference type="Pfam" id="PF17971">
    <property type="entry name" value="LIFR_D2"/>
    <property type="match status" value="1"/>
</dbReference>
<keyword evidence="7" id="KW-0472">Membrane</keyword>
<gene>
    <name evidence="12" type="primary">osmr</name>
</gene>
<feature type="domain" description="Fibronectin type-III" evidence="11">
    <location>
        <begin position="603"/>
        <end position="708"/>
    </location>
</feature>
<feature type="domain" description="Fibronectin type-III" evidence="11">
    <location>
        <begin position="313"/>
        <end position="406"/>
    </location>
</feature>
<protein>
    <recommendedName>
        <fullName evidence="11">Fibronectin type-III domain-containing protein</fullName>
    </recommendedName>
</protein>
<dbReference type="InterPro" id="IPR052672">
    <property type="entry name" value="Type1_Cytokine_Rcpt_Type2"/>
</dbReference>
<sequence length="871" mass="96959">MQNVWRAVFLLFLSRHGNGCCTDAEPGASSPLVRSLDARGSWRLVVTWSSPAVARTFEIQVARPDPSNIVDRRNVSRVVGFGAAYAWTWTSSRMPLKCANHFVRIRTFYNSSCASSWSPWKIHFGVRERGEEAWGKVQMFPSEEILLEASAVQFCCVAPKGTHVTDITFNNTRYPLITVSDRAAAITVAHLNATSTLGVYFRCRDSRGIDNFTSNFVTFPPQKPQNLSCETEDLRNITCTWDPGRAPNLYNRRSYTLHVERSGLEAIKCEVSSCSFLSSPHLKEYEVTLLVKNSLGEEKAHIAFNIIDIVFPVPKNLSIIPGVGDATVHWKIQGNFSGVHLLCHIQLEPGGDTMEVKQHGASEMHFNGRLENLKPSSQYSAKVHCAITGRQWGRWTSPKSFTTQPLVSLDVWRIVRGHPCGRSIVVVWKTHFSGPESHDHIKAYETQLTQNSHQVKVRVKPSEKHVEFPLDQHGGNVSISAIVQVGSSVPSCIRIPPGGTEENTLVPKRLEGSSTDGFVLRWTAVASATCGYMVDWCQKGAAAQPCSPSDLIWRTAPSGHTTMLLRAEDFSSGRRYKFRVFGCGQDGHHLLEMHIGYLKEQTPTQFPVVHGPAKVTSSSVTLEWSFREDDPLNPGFIIGYLVTVQEGHWNSRNSVSNSYNISLDNPQKKSLTLTHLMENSDYTFYIAALTTAGPGPQTRLTVRTSLNYVVLLAKLLIPVLSLLGGCLLLKSYWKIISDFLLEIYWFPEGLNVKQFELDSCLYEASEKIKALQVEECACCDIEILDVKPSESERKLLISPDDPDRQLPCEEPGDPQIFPFMWAIVTNSDMTNVANLTYLTSVSTSQYPVSSPSLNQTEASSSGYITTISTAK</sequence>
<reference evidence="12" key="3">
    <citation type="submission" date="2025-09" db="UniProtKB">
        <authorList>
            <consortium name="Ensembl"/>
        </authorList>
    </citation>
    <scope>IDENTIFICATION</scope>
</reference>
<evidence type="ECO:0000256" key="9">
    <source>
        <dbReference type="ARBA" id="ARBA00023180"/>
    </source>
</evidence>
<evidence type="ECO:0000256" key="6">
    <source>
        <dbReference type="ARBA" id="ARBA00022989"/>
    </source>
</evidence>
<dbReference type="InterPro" id="IPR013783">
    <property type="entry name" value="Ig-like_fold"/>
</dbReference>
<keyword evidence="4 10" id="KW-0732">Signal</keyword>
<dbReference type="InterPro" id="IPR003961">
    <property type="entry name" value="FN3_dom"/>
</dbReference>
<dbReference type="PROSITE" id="PS50853">
    <property type="entry name" value="FN3"/>
    <property type="match status" value="2"/>
</dbReference>
<reference evidence="12 13" key="1">
    <citation type="submission" date="2020-06" db="EMBL/GenBank/DDBJ databases">
        <authorList>
            <consortium name="Wellcome Sanger Institute Data Sharing"/>
        </authorList>
    </citation>
    <scope>NUCLEOTIDE SEQUENCE [LARGE SCALE GENOMIC DNA]</scope>
</reference>
<dbReference type="InterPro" id="IPR040817">
    <property type="entry name" value="LIFR_D2"/>
</dbReference>
<evidence type="ECO:0000313" key="12">
    <source>
        <dbReference type="Ensembl" id="ENSDCDP00010014087.1"/>
    </source>
</evidence>
<dbReference type="Pfam" id="PF21177">
    <property type="entry name" value="LIF-R_Ig-like"/>
    <property type="match status" value="1"/>
</dbReference>
<evidence type="ECO:0000256" key="3">
    <source>
        <dbReference type="ARBA" id="ARBA00022692"/>
    </source>
</evidence>
<reference evidence="12" key="2">
    <citation type="submission" date="2025-08" db="UniProtKB">
        <authorList>
            <consortium name="Ensembl"/>
        </authorList>
    </citation>
    <scope>IDENTIFICATION</scope>
</reference>
<evidence type="ECO:0000313" key="13">
    <source>
        <dbReference type="Proteomes" id="UP000694580"/>
    </source>
</evidence>
<comment type="similarity">
    <text evidence="2">Belongs to the type I cytokine receptor family. Type 2 subfamily.</text>
</comment>
<keyword evidence="9" id="KW-0325">Glycoprotein</keyword>
<evidence type="ECO:0000256" key="10">
    <source>
        <dbReference type="SAM" id="SignalP"/>
    </source>
</evidence>
<evidence type="ECO:0000259" key="11">
    <source>
        <dbReference type="PROSITE" id="PS50853"/>
    </source>
</evidence>
<name>A0AAY4AZA2_9TELE</name>
<accession>A0AAY4AZA2</accession>
<dbReference type="GeneTree" id="ENSGT00940000155776"/>
<keyword evidence="3" id="KW-0812">Transmembrane</keyword>
<evidence type="ECO:0000256" key="8">
    <source>
        <dbReference type="ARBA" id="ARBA00023170"/>
    </source>
</evidence>
<dbReference type="CDD" id="cd00063">
    <property type="entry name" value="FN3"/>
    <property type="match status" value="2"/>
</dbReference>
<dbReference type="Pfam" id="PF25552">
    <property type="entry name" value="LIFR_D4"/>
    <property type="match status" value="1"/>
</dbReference>
<dbReference type="AlphaFoldDB" id="A0AAY4AZA2"/>
<evidence type="ECO:0000256" key="7">
    <source>
        <dbReference type="ARBA" id="ARBA00023136"/>
    </source>
</evidence>
<keyword evidence="8" id="KW-0675">Receptor</keyword>
<evidence type="ECO:0000256" key="2">
    <source>
        <dbReference type="ARBA" id="ARBA00008921"/>
    </source>
</evidence>
<comment type="subcellular location">
    <subcellularLocation>
        <location evidence="1">Membrane</location>
        <topology evidence="1">Single-pass type I membrane protein</topology>
    </subcellularLocation>
</comment>
<keyword evidence="6" id="KW-1133">Transmembrane helix</keyword>
<dbReference type="SMART" id="SM00060">
    <property type="entry name" value="FN3"/>
    <property type="match status" value="4"/>
</dbReference>
<dbReference type="Proteomes" id="UP000694580">
    <property type="component" value="Chromosome 11"/>
</dbReference>
<dbReference type="InterPro" id="IPR048497">
    <property type="entry name" value="LIF-R-like_Ig-like"/>
</dbReference>
<evidence type="ECO:0000256" key="5">
    <source>
        <dbReference type="ARBA" id="ARBA00022737"/>
    </source>
</evidence>